<dbReference type="InterPro" id="IPR029058">
    <property type="entry name" value="AB_hydrolase_fold"/>
</dbReference>
<dbReference type="GO" id="GO:0031177">
    <property type="term" value="F:phosphopantetheine binding"/>
    <property type="evidence" value="ECO:0007669"/>
    <property type="project" value="InterPro"/>
</dbReference>
<dbReference type="InterPro" id="IPR020802">
    <property type="entry name" value="TesA-like"/>
</dbReference>
<dbReference type="InterPro" id="IPR042099">
    <property type="entry name" value="ANL_N_sf"/>
</dbReference>
<dbReference type="FunFam" id="3.40.50.12780:FF:000012">
    <property type="entry name" value="Non-ribosomal peptide synthetase"/>
    <property type="match status" value="1"/>
</dbReference>
<dbReference type="PANTHER" id="PTHR45527:SF1">
    <property type="entry name" value="FATTY ACID SYNTHASE"/>
    <property type="match status" value="1"/>
</dbReference>
<dbReference type="GO" id="GO:0016877">
    <property type="term" value="F:ligase activity, forming carbon-sulfur bonds"/>
    <property type="evidence" value="ECO:0007669"/>
    <property type="project" value="UniProtKB-ARBA"/>
</dbReference>
<dbReference type="PROSITE" id="PS00012">
    <property type="entry name" value="PHOSPHOPANTETHEINE"/>
    <property type="match status" value="1"/>
</dbReference>
<dbReference type="FunFam" id="2.30.38.10:FF:000002">
    <property type="entry name" value="Enterobactin synthase component F"/>
    <property type="match status" value="1"/>
</dbReference>
<keyword evidence="3" id="KW-0597">Phosphoprotein</keyword>
<dbReference type="Gene3D" id="3.30.559.30">
    <property type="entry name" value="Nonribosomal peptide synthetase, condensation domain"/>
    <property type="match status" value="1"/>
</dbReference>
<dbReference type="SMART" id="SM00823">
    <property type="entry name" value="PKS_PP"/>
    <property type="match status" value="1"/>
</dbReference>
<dbReference type="Gene3D" id="3.40.50.12780">
    <property type="entry name" value="N-terminal domain of ligase-like"/>
    <property type="match status" value="1"/>
</dbReference>
<dbReference type="GO" id="GO:0009239">
    <property type="term" value="P:enterobactin biosynthetic process"/>
    <property type="evidence" value="ECO:0007669"/>
    <property type="project" value="TreeGrafter"/>
</dbReference>
<keyword evidence="2" id="KW-0596">Phosphopantetheine</keyword>
<dbReference type="GO" id="GO:0043041">
    <property type="term" value="P:amino acid activation for nonribosomal peptide biosynthetic process"/>
    <property type="evidence" value="ECO:0007669"/>
    <property type="project" value="TreeGrafter"/>
</dbReference>
<dbReference type="STRING" id="1463164.KQS06HV_50421"/>
<gene>
    <name evidence="5" type="primary">entF</name>
    <name evidence="5" type="ORF">CP911_11380</name>
</gene>
<dbReference type="CDD" id="cd17646">
    <property type="entry name" value="A_NRPS_AB3403-like"/>
    <property type="match status" value="1"/>
</dbReference>
<dbReference type="InterPro" id="IPR020806">
    <property type="entry name" value="PKS_PP-bd"/>
</dbReference>
<dbReference type="FunFam" id="3.40.50.980:FF:000002">
    <property type="entry name" value="Enterobactin synthetase component F"/>
    <property type="match status" value="1"/>
</dbReference>
<dbReference type="EMBL" id="NXHG01000005">
    <property type="protein sequence ID" value="PCM61518.1"/>
    <property type="molecule type" value="Genomic_DNA"/>
</dbReference>
<dbReference type="PANTHER" id="PTHR45527">
    <property type="entry name" value="NONRIBOSOMAL PEPTIDE SYNTHETASE"/>
    <property type="match status" value="1"/>
</dbReference>
<evidence type="ECO:0000313" key="6">
    <source>
        <dbReference type="Proteomes" id="UP000217648"/>
    </source>
</evidence>
<protein>
    <submittedName>
        <fullName evidence="5">Non-ribosomal peptide synthetase</fullName>
    </submittedName>
</protein>
<evidence type="ECO:0000256" key="4">
    <source>
        <dbReference type="ARBA" id="ARBA00022598"/>
    </source>
</evidence>
<dbReference type="Gene3D" id="3.30.559.10">
    <property type="entry name" value="Chloramphenicol acetyltransferase-like domain"/>
    <property type="match status" value="1"/>
</dbReference>
<dbReference type="Pfam" id="PF00975">
    <property type="entry name" value="Thioesterase"/>
    <property type="match status" value="1"/>
</dbReference>
<dbReference type="InterPro" id="IPR036736">
    <property type="entry name" value="ACP-like_sf"/>
</dbReference>
<evidence type="ECO:0000256" key="3">
    <source>
        <dbReference type="ARBA" id="ARBA00022553"/>
    </source>
</evidence>
<dbReference type="PROSITE" id="PS00455">
    <property type="entry name" value="AMP_BINDING"/>
    <property type="match status" value="1"/>
</dbReference>
<dbReference type="RefSeq" id="WP_096833602.1">
    <property type="nucleotide sequence ID" value="NZ_BILL01000001.1"/>
</dbReference>
<dbReference type="InterPro" id="IPR000873">
    <property type="entry name" value="AMP-dep_synth/lig_dom"/>
</dbReference>
<dbReference type="InterPro" id="IPR010071">
    <property type="entry name" value="AA_adenyl_dom"/>
</dbReference>
<dbReference type="Pfam" id="PF00550">
    <property type="entry name" value="PP-binding"/>
    <property type="match status" value="1"/>
</dbReference>
<reference evidence="5 6" key="1">
    <citation type="submission" date="2017-09" db="EMBL/GenBank/DDBJ databases">
        <title>Mdr eskape-Ghana.</title>
        <authorList>
            <person name="Agyepong N."/>
            <person name="Janice J."/>
            <person name="Samuelsen O."/>
            <person name="Owusu-Ofori A."/>
            <person name="Sundsfjord A."/>
            <person name="Essack S."/>
            <person name="Pedersen T."/>
        </authorList>
    </citation>
    <scope>NUCLEOTIDE SEQUENCE [LARGE SCALE GENOMIC DNA]</scope>
    <source>
        <strain evidence="5 6">46</strain>
    </source>
</reference>
<evidence type="ECO:0000256" key="1">
    <source>
        <dbReference type="ARBA" id="ARBA00001957"/>
    </source>
</evidence>
<keyword evidence="4" id="KW-0436">Ligase</keyword>
<dbReference type="PROSITE" id="PS50075">
    <property type="entry name" value="CARRIER"/>
    <property type="match status" value="1"/>
</dbReference>
<dbReference type="Pfam" id="PF00501">
    <property type="entry name" value="AMP-binding"/>
    <property type="match status" value="1"/>
</dbReference>
<dbReference type="InterPro" id="IPR020845">
    <property type="entry name" value="AMP-binding_CS"/>
</dbReference>
<evidence type="ECO:0000256" key="2">
    <source>
        <dbReference type="ARBA" id="ARBA00022450"/>
    </source>
</evidence>
<dbReference type="InterPro" id="IPR009081">
    <property type="entry name" value="PP-bd_ACP"/>
</dbReference>
<evidence type="ECO:0000313" key="5">
    <source>
        <dbReference type="EMBL" id="PCM61518.1"/>
    </source>
</evidence>
<dbReference type="SUPFAM" id="SSF47336">
    <property type="entry name" value="ACP-like"/>
    <property type="match status" value="1"/>
</dbReference>
<accession>A0A2A5MKW0</accession>
<proteinExistence type="predicted"/>
<dbReference type="Proteomes" id="UP000217648">
    <property type="component" value="Unassembled WGS sequence"/>
</dbReference>
<organism evidence="5 6">
    <name type="scientific">Klebsiella quasipneumoniae</name>
    <dbReference type="NCBI Taxonomy" id="1463165"/>
    <lineage>
        <taxon>Bacteria</taxon>
        <taxon>Pseudomonadati</taxon>
        <taxon>Pseudomonadota</taxon>
        <taxon>Gammaproteobacteria</taxon>
        <taxon>Enterobacterales</taxon>
        <taxon>Enterobacteriaceae</taxon>
        <taxon>Klebsiella/Raoultella group</taxon>
        <taxon>Klebsiella</taxon>
        <taxon>Klebsiella pneumoniae complex</taxon>
    </lineage>
</organism>
<dbReference type="SMART" id="SM00824">
    <property type="entry name" value="PKS_TE"/>
    <property type="match status" value="1"/>
</dbReference>
<dbReference type="InterPro" id="IPR006162">
    <property type="entry name" value="Ppantetheine_attach_site"/>
</dbReference>
<dbReference type="FunFam" id="3.30.300.30:FF:000010">
    <property type="entry name" value="Enterobactin synthetase component F"/>
    <property type="match status" value="1"/>
</dbReference>
<dbReference type="NCBIfam" id="NF007605">
    <property type="entry name" value="PRK10252.1"/>
    <property type="match status" value="1"/>
</dbReference>
<dbReference type="InterPro" id="IPR001242">
    <property type="entry name" value="Condensation_dom"/>
</dbReference>
<dbReference type="InterPro" id="IPR023213">
    <property type="entry name" value="CAT-like_dom_sf"/>
</dbReference>
<dbReference type="NCBIfam" id="TIGR01733">
    <property type="entry name" value="AA-adenyl-dom"/>
    <property type="match status" value="1"/>
</dbReference>
<comment type="caution">
    <text evidence="5">The sequence shown here is derived from an EMBL/GenBank/DDBJ whole genome shotgun (WGS) entry which is preliminary data.</text>
</comment>
<dbReference type="Gene3D" id="3.40.50.1820">
    <property type="entry name" value="alpha/beta hydrolase"/>
    <property type="match status" value="1"/>
</dbReference>
<dbReference type="GO" id="GO:0009366">
    <property type="term" value="C:enterobactin synthetase complex"/>
    <property type="evidence" value="ECO:0007669"/>
    <property type="project" value="TreeGrafter"/>
</dbReference>
<dbReference type="InterPro" id="IPR045851">
    <property type="entry name" value="AMP-bd_C_sf"/>
</dbReference>
<dbReference type="Pfam" id="PF00668">
    <property type="entry name" value="Condensation"/>
    <property type="match status" value="1"/>
</dbReference>
<dbReference type="SUPFAM" id="SSF56801">
    <property type="entry name" value="Acetyl-CoA synthetase-like"/>
    <property type="match status" value="1"/>
</dbReference>
<dbReference type="GO" id="GO:0047527">
    <property type="term" value="F:2,3-dihydroxybenzoate-serine ligase activity"/>
    <property type="evidence" value="ECO:0007669"/>
    <property type="project" value="TreeGrafter"/>
</dbReference>
<dbReference type="InterPro" id="IPR001031">
    <property type="entry name" value="Thioesterase"/>
</dbReference>
<sequence length="1293" mass="140628">MTTRLPLVAAQPGIWMAERLSTLPGAWSVAHYVELRGALDPALLGKAIVAGLQQADTLSLRFEEQEGEVWQWVAAERTFAEPPIIDLRTTPDPHRAATERMQADLAQDLRVDGGNPLVCHQLLRVGDDRWYWYQRYHHLLVDGFSFPAITRQIAAIYRAWQRGEATPESPFTSFAEVVDEYQRYAGSEAWQRDKAFWQAQRQALPAPASLSAAPLGGRAAGSDIWRMKLEMNADAFRRLASHVPQCQPADLALALTTLWLGRLCNRMDYAAGFIFMRRMGSAALTSTGPVLNVLPLAVHIDAQETLADLAMRLAAQLKKMRRHQRYDAEQIVRDSGKAAGDEPLFGPVLNVKVFDYQLDIDGVEAVTHTLATGPVNDLELALFPDETGGLSLEILANKARYDEAELRRHMARLTALLAQFAADPTLSCGDAEMLSADELTRLAAVNDTAMPLPATTLSALVADQARKTPDAPALADANWQFSYREMRQQVVALAQLLRQRGVKPGDSVAVALPRSVFLTLALHGIVEAGAAWLPLDTGYPDDRLRMMLEDARPSLLIASEDQLARFSDIPGLESLSYQQPLAVADDAPLVLSKPDHTAYIIFTSGSTGRPKGVMVGQTAIVNRLLWMQDRYPLSADDVVAQKTPCSFDVSVWEFWWPFIAGARLVMAEPEAHRDPQAMQQFFAHYGVTTTHFVPSMLAAFVASLDADSVAACRTLRRVFCSGEALPTELCREWERLTGAPLHNLYGPTEAAVDVSWYPACGPELAAVTGSSVPIGWPVWNTGLRILDGAMRPVPPGVAGDLYLTGIQLAQGYLGRPDLTASRFIADPFAPGERMYRTGDVARWLANGAVEYLGRSDDQLKIRGQRIELGEIDRAMSALPDVAQAVSHACVFNQAAATGGDARQLVGYLVSDSGLPLDTAALKARLAEQLPPHMVPVVLMQLADLPLSANGKLDRKALPLPTLGGERSGRPPEPGMETVVAAAFSQLLGCEVNDIDADFFALGGHSLLAMRLAAQLSRQLARQVTPGQVMVASTVGKLSALLAADLSDEQAQRLGLDALLPLRESDGPTLFCFHPASGFAWQFSVLARYLSPRWSITGIQSPRPQGPMASAASLDEVCEHHLQTLLAQQPHGPYYLFGYSLGGTLAQGIAARLRQRGEAVAFLGLLDTWPPETQNWAEKEANGLDPAVLAEIAREREAFLAAQQGQASGELFSAIEGNYADAVRLLTTAHSAKFDGKATLFVAEKTRQAGMDPQVVWGPWVGELEVFSQNCAHVDIISPQAFEAIGPVVREILG</sequence>
<name>A0A2A5MKW0_9ENTR</name>
<dbReference type="Gene3D" id="3.30.300.30">
    <property type="match status" value="1"/>
</dbReference>
<dbReference type="SUPFAM" id="SSF52777">
    <property type="entry name" value="CoA-dependent acyltransferases"/>
    <property type="match status" value="2"/>
</dbReference>
<dbReference type="SUPFAM" id="SSF53474">
    <property type="entry name" value="alpha/beta-Hydrolases"/>
    <property type="match status" value="1"/>
</dbReference>
<dbReference type="GO" id="GO:0005829">
    <property type="term" value="C:cytosol"/>
    <property type="evidence" value="ECO:0007669"/>
    <property type="project" value="TreeGrafter"/>
</dbReference>
<comment type="cofactor">
    <cofactor evidence="1">
        <name>pantetheine 4'-phosphate</name>
        <dbReference type="ChEBI" id="CHEBI:47942"/>
    </cofactor>
</comment>